<name>A0ABD0W9Q2_UMBPY</name>
<comment type="caution">
    <text evidence="3">The sequence shown here is derived from an EMBL/GenBank/DDBJ whole genome shotgun (WGS) entry which is preliminary data.</text>
</comment>
<feature type="region of interest" description="Disordered" evidence="2">
    <location>
        <begin position="99"/>
        <end position="129"/>
    </location>
</feature>
<feature type="region of interest" description="Disordered" evidence="2">
    <location>
        <begin position="13"/>
        <end position="76"/>
    </location>
</feature>
<accession>A0ABD0W9Q2</accession>
<evidence type="ECO:0000313" key="3">
    <source>
        <dbReference type="EMBL" id="KAL0961751.1"/>
    </source>
</evidence>
<sequence length="129" mass="14682">MAERVPWWRAFMGSSKKKSRDTNLTLDPDKDSLTQAAFNPSKLPTEQQANQKQPPLQQPQKQQPPASGGTSLFTNDFVDDSQFESIFNEQTCRRNLKVSRSGRFKERKKIRSSLPTDDNIGIPGKDETR</sequence>
<evidence type="ECO:0000313" key="4">
    <source>
        <dbReference type="Proteomes" id="UP001557470"/>
    </source>
</evidence>
<protein>
    <recommendedName>
        <fullName evidence="5">Proline-rich protein 15</fullName>
    </recommendedName>
</protein>
<organism evidence="3 4">
    <name type="scientific">Umbra pygmaea</name>
    <name type="common">Eastern mudminnow</name>
    <dbReference type="NCBI Taxonomy" id="75934"/>
    <lineage>
        <taxon>Eukaryota</taxon>
        <taxon>Metazoa</taxon>
        <taxon>Chordata</taxon>
        <taxon>Craniata</taxon>
        <taxon>Vertebrata</taxon>
        <taxon>Euteleostomi</taxon>
        <taxon>Actinopterygii</taxon>
        <taxon>Neopterygii</taxon>
        <taxon>Teleostei</taxon>
        <taxon>Protacanthopterygii</taxon>
        <taxon>Esociformes</taxon>
        <taxon>Umbridae</taxon>
        <taxon>Umbra</taxon>
    </lineage>
</organism>
<reference evidence="3 4" key="1">
    <citation type="submission" date="2024-06" db="EMBL/GenBank/DDBJ databases">
        <authorList>
            <person name="Pan Q."/>
            <person name="Wen M."/>
            <person name="Jouanno E."/>
            <person name="Zahm M."/>
            <person name="Klopp C."/>
            <person name="Cabau C."/>
            <person name="Louis A."/>
            <person name="Berthelot C."/>
            <person name="Parey E."/>
            <person name="Roest Crollius H."/>
            <person name="Montfort J."/>
            <person name="Robinson-Rechavi M."/>
            <person name="Bouchez O."/>
            <person name="Lampietro C."/>
            <person name="Lopez Roques C."/>
            <person name="Donnadieu C."/>
            <person name="Postlethwait J."/>
            <person name="Bobe J."/>
            <person name="Verreycken H."/>
            <person name="Guiguen Y."/>
        </authorList>
    </citation>
    <scope>NUCLEOTIDE SEQUENCE [LARGE SCALE GENOMIC DNA]</scope>
    <source>
        <strain evidence="3">Up_M1</strain>
        <tissue evidence="3">Testis</tissue>
    </source>
</reference>
<proteinExistence type="inferred from homology"/>
<keyword evidence="4" id="KW-1185">Reference proteome</keyword>
<feature type="compositionally biased region" description="Polar residues" evidence="2">
    <location>
        <begin position="33"/>
        <end position="46"/>
    </location>
</feature>
<gene>
    <name evidence="3" type="ORF">UPYG_G00331240</name>
</gene>
<dbReference type="EMBL" id="JAGEUA010000011">
    <property type="protein sequence ID" value="KAL0961751.1"/>
    <property type="molecule type" value="Genomic_DNA"/>
</dbReference>
<dbReference type="AlphaFoldDB" id="A0ABD0W9Q2"/>
<dbReference type="InterPro" id="IPR028237">
    <property type="entry name" value="PRR15"/>
</dbReference>
<evidence type="ECO:0008006" key="5">
    <source>
        <dbReference type="Google" id="ProtNLM"/>
    </source>
</evidence>
<dbReference type="Pfam" id="PF15321">
    <property type="entry name" value="ATAD4"/>
    <property type="match status" value="1"/>
</dbReference>
<dbReference type="PANTHER" id="PTHR14581:SF4">
    <property type="entry name" value="PROLINE-RICH PROTEIN 15"/>
    <property type="match status" value="1"/>
</dbReference>
<evidence type="ECO:0000256" key="2">
    <source>
        <dbReference type="SAM" id="MobiDB-lite"/>
    </source>
</evidence>
<comment type="similarity">
    <text evidence="1">Belongs to the PRR15 family.</text>
</comment>
<evidence type="ECO:0000256" key="1">
    <source>
        <dbReference type="ARBA" id="ARBA00010096"/>
    </source>
</evidence>
<dbReference type="PANTHER" id="PTHR14581">
    <property type="match status" value="1"/>
</dbReference>
<feature type="compositionally biased region" description="Low complexity" evidence="2">
    <location>
        <begin position="47"/>
        <end position="66"/>
    </location>
</feature>
<feature type="compositionally biased region" description="Basic residues" evidence="2">
    <location>
        <begin position="99"/>
        <end position="111"/>
    </location>
</feature>
<dbReference type="Proteomes" id="UP001557470">
    <property type="component" value="Unassembled WGS sequence"/>
</dbReference>